<gene>
    <name evidence="1" type="ORF">B1202_02735</name>
</gene>
<dbReference type="Proteomes" id="UP000191160">
    <property type="component" value="Unassembled WGS sequence"/>
</dbReference>
<dbReference type="InterPro" id="IPR016024">
    <property type="entry name" value="ARM-type_fold"/>
</dbReference>
<protein>
    <submittedName>
        <fullName evidence="1">Uncharacterized protein</fullName>
    </submittedName>
</protein>
<organism evidence="1 2">
    <name type="scientific">Acinetobacter amyesii</name>
    <dbReference type="NCBI Taxonomy" id="2942470"/>
    <lineage>
        <taxon>Bacteria</taxon>
        <taxon>Pseudomonadati</taxon>
        <taxon>Pseudomonadota</taxon>
        <taxon>Gammaproteobacteria</taxon>
        <taxon>Moraxellales</taxon>
        <taxon>Moraxellaceae</taxon>
        <taxon>Acinetobacter</taxon>
    </lineage>
</organism>
<keyword evidence="2" id="KW-1185">Reference proteome</keyword>
<name>A0A1T1H6U6_9GAMM</name>
<dbReference type="EMBL" id="MVKX01000001">
    <property type="protein sequence ID" value="OOV85572.1"/>
    <property type="molecule type" value="Genomic_DNA"/>
</dbReference>
<evidence type="ECO:0000313" key="2">
    <source>
        <dbReference type="Proteomes" id="UP000191160"/>
    </source>
</evidence>
<proteinExistence type="predicted"/>
<dbReference type="AlphaFoldDB" id="A0A1T1H6U6"/>
<dbReference type="RefSeq" id="WP_078189043.1">
    <property type="nucleotide sequence ID" value="NZ_JAMCOZ010000015.1"/>
</dbReference>
<dbReference type="SUPFAM" id="SSF48371">
    <property type="entry name" value="ARM repeat"/>
    <property type="match status" value="1"/>
</dbReference>
<accession>A0A1T1H6U6</accession>
<reference evidence="1 2" key="1">
    <citation type="submission" date="2017-02" db="EMBL/GenBank/DDBJ databases">
        <title>Acinetobacter sp. ANC 4945, whole genome shotgun sequencing project.</title>
        <authorList>
            <person name="Radolfova-Krizova L."/>
            <person name="Al Atrouni A."/>
            <person name="Nemec A."/>
        </authorList>
    </citation>
    <scope>NUCLEOTIDE SEQUENCE [LARGE SCALE GENOMIC DNA]</scope>
    <source>
        <strain evidence="1 2">ANC 4945</strain>
    </source>
</reference>
<sequence length="442" mass="46578">MAIKSLSSLSSKLSSVLSPSLQLSTISSTVSNLLSPLKPTTNITDTLTGLLGNLGGTKSFDFSALTKSLPQVISTIQSLTSNNGSNSDALKTLMTTLQPLLQNLGSNAGSTEMNQLVQSLPTIVNSLQSLLSSTNNQGNLPDNISSAVNAIKPLLAMLGSATGSTDSTQIINTLSQVLEYAQPIIQMIGSSSYGNIDFGQIAQGATTALLPLLASINKDNSTIDMEQLSHALPTVIGSVTNLVTAISSANQGNIPETISGVIKGLNPLLDLLAKSDVIDTDQAQTVKAIYDVLNSVSTILDVVNNPSLLTLSTDLNQVIDSLKPVIALMDSNGEATQFLDQLTIPNLGDLLGNLAPEKIDLDSISDQFNQLTENLTGQLPNINDLLENLGSAQGDFDISTIIPSIKDAIENIFYPVMPLNTLQTDSISPVLNIMDIQQQNYI</sequence>
<dbReference type="Gene3D" id="1.25.10.10">
    <property type="entry name" value="Leucine-rich Repeat Variant"/>
    <property type="match status" value="1"/>
</dbReference>
<comment type="caution">
    <text evidence="1">The sequence shown here is derived from an EMBL/GenBank/DDBJ whole genome shotgun (WGS) entry which is preliminary data.</text>
</comment>
<dbReference type="InterPro" id="IPR011989">
    <property type="entry name" value="ARM-like"/>
</dbReference>
<evidence type="ECO:0000313" key="1">
    <source>
        <dbReference type="EMBL" id="OOV85572.1"/>
    </source>
</evidence>